<dbReference type="Gene3D" id="2.60.40.10">
    <property type="entry name" value="Immunoglobulins"/>
    <property type="match status" value="3"/>
</dbReference>
<dbReference type="STRING" id="37653.A0A0L8G061"/>
<dbReference type="Pfam" id="PF13927">
    <property type="entry name" value="Ig_3"/>
    <property type="match status" value="2"/>
</dbReference>
<evidence type="ECO:0000256" key="1">
    <source>
        <dbReference type="ARBA" id="ARBA00023157"/>
    </source>
</evidence>
<keyword evidence="4" id="KW-0812">Transmembrane</keyword>
<dbReference type="PROSITE" id="PS50835">
    <property type="entry name" value="IG_LIKE"/>
    <property type="match status" value="2"/>
</dbReference>
<evidence type="ECO:0000259" key="5">
    <source>
        <dbReference type="PROSITE" id="PS50835"/>
    </source>
</evidence>
<name>A0A0L8G061_OCTBM</name>
<accession>A0A0L8G061</accession>
<proteinExistence type="predicted"/>
<reference evidence="6" key="1">
    <citation type="submission" date="2015-07" db="EMBL/GenBank/DDBJ databases">
        <title>MeaNS - Measles Nucleotide Surveillance Program.</title>
        <authorList>
            <person name="Tran T."/>
            <person name="Druce J."/>
        </authorList>
    </citation>
    <scope>NUCLEOTIDE SEQUENCE</scope>
    <source>
        <strain evidence="6">UCB-OBI-ISO-001</strain>
        <tissue evidence="6">Gonad</tissue>
    </source>
</reference>
<keyword evidence="4" id="KW-0472">Membrane</keyword>
<dbReference type="PANTHER" id="PTHR10075">
    <property type="entry name" value="BASIGIN RELATED"/>
    <property type="match status" value="1"/>
</dbReference>
<dbReference type="InterPro" id="IPR003598">
    <property type="entry name" value="Ig_sub2"/>
</dbReference>
<dbReference type="SMART" id="SM00408">
    <property type="entry name" value="IGc2"/>
    <property type="match status" value="2"/>
</dbReference>
<dbReference type="InterPro" id="IPR003599">
    <property type="entry name" value="Ig_sub"/>
</dbReference>
<sequence length="374" mass="42196">MSISKRCGKTTPGFRVNKKVGTLYIASAQAEDSGSYACVANTTGQPLEVSSRAYLTVKKKLRFSPAPEDHRLELSFESTIECKAEAETRPAITWLKDGREQFPTHVSQDKGVLYFHGVRKSDAGYYTCIAVSERQGIINATITVEVVELKNIRLMIITRCRRIVVDDDERNDDDDDENYNDDDKYGNDGDDGSDEKPKFQVLPRNTTAYEGRRVMLHCVAIGDPKPSVWWDKNGEANTWDLARFEMLGNGTLLISKVFMEDKGRYGCTANNTAGLQRYEAYLDVASAAEYEKTIKQEDSFNMMKTVIIAVCSAGAYLALVIGLTAFCSYRLLMQRRNRKAFSPITLRWTGVPFRWGEHILHRNRETGTMSLARL</sequence>
<gene>
    <name evidence="6" type="ORF">OCBIM_22002902mg</name>
</gene>
<feature type="domain" description="Ig-like" evidence="5">
    <location>
        <begin position="46"/>
        <end position="145"/>
    </location>
</feature>
<evidence type="ECO:0000256" key="2">
    <source>
        <dbReference type="ARBA" id="ARBA00023319"/>
    </source>
</evidence>
<keyword evidence="4" id="KW-1133">Transmembrane helix</keyword>
<protein>
    <recommendedName>
        <fullName evidence="5">Ig-like domain-containing protein</fullName>
    </recommendedName>
</protein>
<evidence type="ECO:0000313" key="6">
    <source>
        <dbReference type="EMBL" id="KOF70406.1"/>
    </source>
</evidence>
<dbReference type="SUPFAM" id="SSF48726">
    <property type="entry name" value="Immunoglobulin"/>
    <property type="match status" value="3"/>
</dbReference>
<dbReference type="FunFam" id="2.60.40.10:FF:000032">
    <property type="entry name" value="palladin isoform X1"/>
    <property type="match status" value="1"/>
</dbReference>
<keyword evidence="1" id="KW-1015">Disulfide bond</keyword>
<dbReference type="AlphaFoldDB" id="A0A0L8G061"/>
<keyword evidence="2" id="KW-0393">Immunoglobulin domain</keyword>
<organism evidence="6">
    <name type="scientific">Octopus bimaculoides</name>
    <name type="common">California two-spotted octopus</name>
    <dbReference type="NCBI Taxonomy" id="37653"/>
    <lineage>
        <taxon>Eukaryota</taxon>
        <taxon>Metazoa</taxon>
        <taxon>Spiralia</taxon>
        <taxon>Lophotrochozoa</taxon>
        <taxon>Mollusca</taxon>
        <taxon>Cephalopoda</taxon>
        <taxon>Coleoidea</taxon>
        <taxon>Octopodiformes</taxon>
        <taxon>Octopoda</taxon>
        <taxon>Incirrata</taxon>
        <taxon>Octopodidae</taxon>
        <taxon>Octopus</taxon>
    </lineage>
</organism>
<dbReference type="InterPro" id="IPR013783">
    <property type="entry name" value="Ig-like_fold"/>
</dbReference>
<dbReference type="InterPro" id="IPR036179">
    <property type="entry name" value="Ig-like_dom_sf"/>
</dbReference>
<dbReference type="CDD" id="cd00096">
    <property type="entry name" value="Ig"/>
    <property type="match status" value="1"/>
</dbReference>
<dbReference type="InterPro" id="IPR007110">
    <property type="entry name" value="Ig-like_dom"/>
</dbReference>
<feature type="domain" description="Ig-like" evidence="5">
    <location>
        <begin position="197"/>
        <end position="283"/>
    </location>
</feature>
<feature type="compositionally biased region" description="Acidic residues" evidence="3">
    <location>
        <begin position="168"/>
        <end position="180"/>
    </location>
</feature>
<feature type="region of interest" description="Disordered" evidence="3">
    <location>
        <begin position="168"/>
        <end position="199"/>
    </location>
</feature>
<evidence type="ECO:0000256" key="3">
    <source>
        <dbReference type="SAM" id="MobiDB-lite"/>
    </source>
</evidence>
<feature type="transmembrane region" description="Helical" evidence="4">
    <location>
        <begin position="306"/>
        <end position="332"/>
    </location>
</feature>
<dbReference type="OrthoDB" id="2413561at2759"/>
<dbReference type="PANTHER" id="PTHR10075:SF14">
    <property type="entry name" value="CELL ADHESION MOLECULE DSCAM2-RELATED"/>
    <property type="match status" value="1"/>
</dbReference>
<dbReference type="EMBL" id="KQ424815">
    <property type="protein sequence ID" value="KOF70406.1"/>
    <property type="molecule type" value="Genomic_DNA"/>
</dbReference>
<dbReference type="SMART" id="SM00409">
    <property type="entry name" value="IG"/>
    <property type="match status" value="3"/>
</dbReference>
<evidence type="ECO:0000256" key="4">
    <source>
        <dbReference type="SAM" id="Phobius"/>
    </source>
</evidence>